<evidence type="ECO:0000313" key="1">
    <source>
        <dbReference type="EMBL" id="HJG88072.1"/>
    </source>
</evidence>
<dbReference type="RefSeq" id="WP_273305176.1">
    <property type="nucleotide sequence ID" value="NZ_DYUD01000007.1"/>
</dbReference>
<accession>A0A921SU89</accession>
<comment type="caution">
    <text evidence="1">The sequence shown here is derived from an EMBL/GenBank/DDBJ whole genome shotgun (WGS) entry which is preliminary data.</text>
</comment>
<dbReference type="GO" id="GO:0051536">
    <property type="term" value="F:iron-sulfur cluster binding"/>
    <property type="evidence" value="ECO:0007669"/>
    <property type="project" value="InterPro"/>
</dbReference>
<dbReference type="EMBL" id="DYUD01000007">
    <property type="protein sequence ID" value="HJG88072.1"/>
    <property type="molecule type" value="Genomic_DNA"/>
</dbReference>
<dbReference type="Pfam" id="PF07505">
    <property type="entry name" value="DUF5131"/>
    <property type="match status" value="1"/>
</dbReference>
<dbReference type="SFLD" id="SFLDS00029">
    <property type="entry name" value="Radical_SAM"/>
    <property type="match status" value="1"/>
</dbReference>
<sequence>MSQCIKSFIQNLNIVVGCTIGCSYCYARNNCRRYHMTPDFSTPEYMPRKLRRLETPRPHTLLLTGMSDFSDWRPEWIAEVFAHIARTPQHSCLFLTKHPERIHFGTSLDNVWTGVTITCEAEKKRLTELRRHINACHYFVTFEPLFGDLGTLDLEGIDWVVIGTETGRRRDKVTAHPQWVTRITQQAQAYDIPIFMKEELAPIMGEEQMIQELPQSFIHPTL</sequence>
<dbReference type="InterPro" id="IPR031010">
    <property type="entry name" value="rSAM_mob_pairA"/>
</dbReference>
<gene>
    <name evidence="1" type="ORF">K8U91_01155</name>
</gene>
<dbReference type="AlphaFoldDB" id="A0A921SU89"/>
<protein>
    <submittedName>
        <fullName evidence="1">Radical SAM mobile pair protein A</fullName>
    </submittedName>
</protein>
<reference evidence="1" key="1">
    <citation type="journal article" date="2021" name="PeerJ">
        <title>Extensive microbial diversity within the chicken gut microbiome revealed by metagenomics and culture.</title>
        <authorList>
            <person name="Gilroy R."/>
            <person name="Ravi A."/>
            <person name="Getino M."/>
            <person name="Pursley I."/>
            <person name="Horton D.L."/>
            <person name="Alikhan N.F."/>
            <person name="Baker D."/>
            <person name="Gharbi K."/>
            <person name="Hall N."/>
            <person name="Watson M."/>
            <person name="Adriaenssens E.M."/>
            <person name="Foster-Nyarko E."/>
            <person name="Jarju S."/>
            <person name="Secka A."/>
            <person name="Antonio M."/>
            <person name="Oren A."/>
            <person name="Chaudhuri R.R."/>
            <person name="La Ragione R."/>
            <person name="Hildebrand F."/>
            <person name="Pallen M.J."/>
        </authorList>
    </citation>
    <scope>NUCLEOTIDE SEQUENCE</scope>
    <source>
        <strain evidence="1">CHK121-7720</strain>
    </source>
</reference>
<dbReference type="NCBIfam" id="TIGR04471">
    <property type="entry name" value="rSAM_mob_pairA"/>
    <property type="match status" value="1"/>
</dbReference>
<name>A0A921SU89_9BACT</name>
<evidence type="ECO:0000313" key="2">
    <source>
        <dbReference type="Proteomes" id="UP000757103"/>
    </source>
</evidence>
<organism evidence="1 2">
    <name type="scientific">Barnesiella viscericola</name>
    <dbReference type="NCBI Taxonomy" id="397865"/>
    <lineage>
        <taxon>Bacteria</taxon>
        <taxon>Pseudomonadati</taxon>
        <taxon>Bacteroidota</taxon>
        <taxon>Bacteroidia</taxon>
        <taxon>Bacteroidales</taxon>
        <taxon>Barnesiellaceae</taxon>
        <taxon>Barnesiella</taxon>
    </lineage>
</organism>
<dbReference type="GO" id="GO:0003824">
    <property type="term" value="F:catalytic activity"/>
    <property type="evidence" value="ECO:0007669"/>
    <property type="project" value="InterPro"/>
</dbReference>
<proteinExistence type="predicted"/>
<dbReference type="Proteomes" id="UP000757103">
    <property type="component" value="Unassembled WGS sequence"/>
</dbReference>
<reference evidence="1" key="2">
    <citation type="submission" date="2021-09" db="EMBL/GenBank/DDBJ databases">
        <authorList>
            <person name="Gilroy R."/>
        </authorList>
    </citation>
    <scope>NUCLEOTIDE SEQUENCE</scope>
    <source>
        <strain evidence="1">CHK121-7720</strain>
    </source>
</reference>
<dbReference type="InterPro" id="IPR007197">
    <property type="entry name" value="rSAM"/>
</dbReference>
<dbReference type="InterPro" id="IPR011101">
    <property type="entry name" value="DUF5131"/>
</dbReference>
<dbReference type="PROSITE" id="PS51257">
    <property type="entry name" value="PROKAR_LIPOPROTEIN"/>
    <property type="match status" value="1"/>
</dbReference>